<organism evidence="2 3">
    <name type="scientific">Adineta ricciae</name>
    <name type="common">Rotifer</name>
    <dbReference type="NCBI Taxonomy" id="249248"/>
    <lineage>
        <taxon>Eukaryota</taxon>
        <taxon>Metazoa</taxon>
        <taxon>Spiralia</taxon>
        <taxon>Gnathifera</taxon>
        <taxon>Rotifera</taxon>
        <taxon>Eurotatoria</taxon>
        <taxon>Bdelloidea</taxon>
        <taxon>Adinetida</taxon>
        <taxon>Adinetidae</taxon>
        <taxon>Adineta</taxon>
    </lineage>
</organism>
<gene>
    <name evidence="2" type="ORF">EDS130_LOCUS46818</name>
</gene>
<feature type="compositionally biased region" description="Polar residues" evidence="1">
    <location>
        <begin position="34"/>
        <end position="56"/>
    </location>
</feature>
<comment type="caution">
    <text evidence="2">The sequence shown here is derived from an EMBL/GenBank/DDBJ whole genome shotgun (WGS) entry which is preliminary data.</text>
</comment>
<feature type="non-terminal residue" evidence="2">
    <location>
        <position position="93"/>
    </location>
</feature>
<dbReference type="EMBL" id="CAJNOJ010004040">
    <property type="protein sequence ID" value="CAF1566201.1"/>
    <property type="molecule type" value="Genomic_DNA"/>
</dbReference>
<name>A0A815Y5M8_ADIRI</name>
<evidence type="ECO:0000256" key="1">
    <source>
        <dbReference type="SAM" id="MobiDB-lite"/>
    </source>
</evidence>
<accession>A0A815Y5M8</accession>
<feature type="compositionally biased region" description="Low complexity" evidence="1">
    <location>
        <begin position="57"/>
        <end position="72"/>
    </location>
</feature>
<reference evidence="2" key="1">
    <citation type="submission" date="2021-02" db="EMBL/GenBank/DDBJ databases">
        <authorList>
            <person name="Nowell W R."/>
        </authorList>
    </citation>
    <scope>NUCLEOTIDE SEQUENCE</scope>
</reference>
<evidence type="ECO:0000313" key="3">
    <source>
        <dbReference type="Proteomes" id="UP000663852"/>
    </source>
</evidence>
<evidence type="ECO:0000313" key="2">
    <source>
        <dbReference type="EMBL" id="CAF1566201.1"/>
    </source>
</evidence>
<dbReference type="OrthoDB" id="3045089at2759"/>
<feature type="region of interest" description="Disordered" evidence="1">
    <location>
        <begin position="26"/>
        <end position="80"/>
    </location>
</feature>
<dbReference type="Proteomes" id="UP000663852">
    <property type="component" value="Unassembled WGS sequence"/>
</dbReference>
<protein>
    <submittedName>
        <fullName evidence="2">Uncharacterized protein</fullName>
    </submittedName>
</protein>
<sequence>FASNIQDYVANTVSGVLNPILDDPLQQPIAAGAGSSQNGAPFNFSSATNGPSRQTRPTPNSAAHTTSTAPASEVGNVDDEMEEIHPLLKKISK</sequence>
<feature type="non-terminal residue" evidence="2">
    <location>
        <position position="1"/>
    </location>
</feature>
<proteinExistence type="predicted"/>
<dbReference type="AlphaFoldDB" id="A0A815Y5M8"/>